<protein>
    <submittedName>
        <fullName evidence="1">Uncharacterized protein</fullName>
    </submittedName>
</protein>
<evidence type="ECO:0000313" key="2">
    <source>
        <dbReference type="Proteomes" id="UP001154282"/>
    </source>
</evidence>
<proteinExistence type="predicted"/>
<dbReference type="EMBL" id="CAMGYJ010000009">
    <property type="protein sequence ID" value="CAI0542847.1"/>
    <property type="molecule type" value="Genomic_DNA"/>
</dbReference>
<reference evidence="1" key="1">
    <citation type="submission" date="2022-08" db="EMBL/GenBank/DDBJ databases">
        <authorList>
            <person name="Gutierrez-Valencia J."/>
        </authorList>
    </citation>
    <scope>NUCLEOTIDE SEQUENCE</scope>
</reference>
<keyword evidence="2" id="KW-1185">Reference proteome</keyword>
<evidence type="ECO:0000313" key="1">
    <source>
        <dbReference type="EMBL" id="CAI0542847.1"/>
    </source>
</evidence>
<gene>
    <name evidence="1" type="ORF">LITE_LOCUS42634</name>
</gene>
<organism evidence="1 2">
    <name type="scientific">Linum tenue</name>
    <dbReference type="NCBI Taxonomy" id="586396"/>
    <lineage>
        <taxon>Eukaryota</taxon>
        <taxon>Viridiplantae</taxon>
        <taxon>Streptophyta</taxon>
        <taxon>Embryophyta</taxon>
        <taxon>Tracheophyta</taxon>
        <taxon>Spermatophyta</taxon>
        <taxon>Magnoliopsida</taxon>
        <taxon>eudicotyledons</taxon>
        <taxon>Gunneridae</taxon>
        <taxon>Pentapetalae</taxon>
        <taxon>rosids</taxon>
        <taxon>fabids</taxon>
        <taxon>Malpighiales</taxon>
        <taxon>Linaceae</taxon>
        <taxon>Linum</taxon>
    </lineage>
</organism>
<comment type="caution">
    <text evidence="1">The sequence shown here is derived from an EMBL/GenBank/DDBJ whole genome shotgun (WGS) entry which is preliminary data.</text>
</comment>
<name>A0AAV0QF32_9ROSI</name>
<dbReference type="Proteomes" id="UP001154282">
    <property type="component" value="Unassembled WGS sequence"/>
</dbReference>
<accession>A0AAV0QF32</accession>
<dbReference type="AlphaFoldDB" id="A0AAV0QF32"/>
<sequence length="54" mass="6465">MICRLMIVKMICLHWRMLNKTEKLYRADLVHKCETEDLITAAYEQLSSEQHTIL</sequence>